<keyword evidence="3" id="KW-1185">Reference proteome</keyword>
<reference evidence="2" key="1">
    <citation type="submission" date="2022-07" db="EMBL/GenBank/DDBJ databases">
        <title>Chromosome-level genome of Muraenolepis orangiensis.</title>
        <authorList>
            <person name="Kim J."/>
        </authorList>
    </citation>
    <scope>NUCLEOTIDE SEQUENCE</scope>
    <source>
        <strain evidence="2">KU_S4_2022</strain>
        <tissue evidence="2">Muscle</tissue>
    </source>
</reference>
<accession>A0A9Q0DBH9</accession>
<name>A0A9Q0DBH9_9TELE</name>
<evidence type="ECO:0000313" key="3">
    <source>
        <dbReference type="Proteomes" id="UP001148018"/>
    </source>
</evidence>
<dbReference type="Proteomes" id="UP001148018">
    <property type="component" value="Unassembled WGS sequence"/>
</dbReference>
<sequence length="108" mass="12134">MAYGIVRAKKKEKKQPPSAVTAQEDDDVAKGSCSLCKRPIKDYLKMSYDTIKVGVFCEPNRLACFAWRASVLLLWGDLIRHKKSCHGDPEEVTTATNGHWADQLQIEP</sequence>
<dbReference type="AlphaFoldDB" id="A0A9Q0DBH9"/>
<feature type="region of interest" description="Disordered" evidence="1">
    <location>
        <begin position="86"/>
        <end position="108"/>
    </location>
</feature>
<dbReference type="EMBL" id="JANIIK010000118">
    <property type="protein sequence ID" value="KAJ3585473.1"/>
    <property type="molecule type" value="Genomic_DNA"/>
</dbReference>
<evidence type="ECO:0000313" key="2">
    <source>
        <dbReference type="EMBL" id="KAJ3585473.1"/>
    </source>
</evidence>
<feature type="region of interest" description="Disordered" evidence="1">
    <location>
        <begin position="1"/>
        <end position="23"/>
    </location>
</feature>
<gene>
    <name evidence="2" type="ORF">NHX12_014192</name>
</gene>
<evidence type="ECO:0000256" key="1">
    <source>
        <dbReference type="SAM" id="MobiDB-lite"/>
    </source>
</evidence>
<dbReference type="OrthoDB" id="24645at2759"/>
<protein>
    <submittedName>
        <fullName evidence="2">Uncharacterized protein</fullName>
    </submittedName>
</protein>
<comment type="caution">
    <text evidence="2">The sequence shown here is derived from an EMBL/GenBank/DDBJ whole genome shotgun (WGS) entry which is preliminary data.</text>
</comment>
<proteinExistence type="predicted"/>
<organism evidence="2 3">
    <name type="scientific">Muraenolepis orangiensis</name>
    <name type="common">Patagonian moray cod</name>
    <dbReference type="NCBI Taxonomy" id="630683"/>
    <lineage>
        <taxon>Eukaryota</taxon>
        <taxon>Metazoa</taxon>
        <taxon>Chordata</taxon>
        <taxon>Craniata</taxon>
        <taxon>Vertebrata</taxon>
        <taxon>Euteleostomi</taxon>
        <taxon>Actinopterygii</taxon>
        <taxon>Neopterygii</taxon>
        <taxon>Teleostei</taxon>
        <taxon>Neoteleostei</taxon>
        <taxon>Acanthomorphata</taxon>
        <taxon>Zeiogadaria</taxon>
        <taxon>Gadariae</taxon>
        <taxon>Gadiformes</taxon>
        <taxon>Muraenolepidoidei</taxon>
        <taxon>Muraenolepididae</taxon>
        <taxon>Muraenolepis</taxon>
    </lineage>
</organism>